<name>A0AAE0AUK9_9ROSI</name>
<dbReference type="InterPro" id="IPR001810">
    <property type="entry name" value="F-box_dom"/>
</dbReference>
<dbReference type="NCBIfam" id="TIGR01640">
    <property type="entry name" value="F_box_assoc_1"/>
    <property type="match status" value="1"/>
</dbReference>
<dbReference type="InterPro" id="IPR050796">
    <property type="entry name" value="SCF_F-box_component"/>
</dbReference>
<evidence type="ECO:0000313" key="3">
    <source>
        <dbReference type="EMBL" id="KAK3224165.1"/>
    </source>
</evidence>
<dbReference type="SUPFAM" id="SSF117281">
    <property type="entry name" value="Kelch motif"/>
    <property type="match status" value="1"/>
</dbReference>
<dbReference type="Gene3D" id="3.50.50.60">
    <property type="entry name" value="FAD/NAD(P)-binding domain"/>
    <property type="match status" value="1"/>
</dbReference>
<dbReference type="PANTHER" id="PTHR31672">
    <property type="entry name" value="BNACNNG10540D PROTEIN"/>
    <property type="match status" value="1"/>
</dbReference>
<dbReference type="SMART" id="SM00256">
    <property type="entry name" value="FBOX"/>
    <property type="match status" value="1"/>
</dbReference>
<dbReference type="InterPro" id="IPR015915">
    <property type="entry name" value="Kelch-typ_b-propeller"/>
</dbReference>
<evidence type="ECO:0000256" key="1">
    <source>
        <dbReference type="SAM" id="MobiDB-lite"/>
    </source>
</evidence>
<dbReference type="Proteomes" id="UP001281410">
    <property type="component" value="Unassembled WGS sequence"/>
</dbReference>
<dbReference type="AlphaFoldDB" id="A0AAE0AUK9"/>
<dbReference type="CDD" id="cd22157">
    <property type="entry name" value="F-box_AtFBW1-like"/>
    <property type="match status" value="1"/>
</dbReference>
<organism evidence="3 4">
    <name type="scientific">Dipteronia sinensis</name>
    <dbReference type="NCBI Taxonomy" id="43782"/>
    <lineage>
        <taxon>Eukaryota</taxon>
        <taxon>Viridiplantae</taxon>
        <taxon>Streptophyta</taxon>
        <taxon>Embryophyta</taxon>
        <taxon>Tracheophyta</taxon>
        <taxon>Spermatophyta</taxon>
        <taxon>Magnoliopsida</taxon>
        <taxon>eudicotyledons</taxon>
        <taxon>Gunneridae</taxon>
        <taxon>Pentapetalae</taxon>
        <taxon>rosids</taxon>
        <taxon>malvids</taxon>
        <taxon>Sapindales</taxon>
        <taxon>Sapindaceae</taxon>
        <taxon>Hippocastanoideae</taxon>
        <taxon>Acereae</taxon>
        <taxon>Dipteronia</taxon>
    </lineage>
</organism>
<sequence>MSGRGGDSGGRRGNESMAPTQQATPSPSSLVSGLSSEHEHGLTLQTQQPTVTRASQPKPEMKTTAWRQRGNESAAPTQQAPPGRGRGSHHSLSKPSPSDPVSRLSSELEYGLTLQTQQPTVARASHTKPEMKATAVQQQILAASSKALKPPVGIGGMIRANHLLIELSDRDLHHYDISITPEVISRRHKVVMGEILEKHGKTQFDGRKPAYAGRKGFYTAGALPFTSKDFPGSTMYFPSIIILLHTYITLGKQKLPTDLAVEILCRLPVKSVLRFRCLSRESCSVIDSPTFIKRHQICSTNSNKSLVVSGISGICLVDFDSIDTKAVHLHLPSESWFFRTSIVGSCDGLLALYNSKLGIALLNIATRKHLILPQFWSDFDSFSKFYDGFGYDSASDAYKLVRIINSSESLTEVTVYNLRDNTWRKIDDGFPYFLEISHGVGTFVGGSLNWIVGGIDSDFEYDNFILSFDLQKDTFSLVPKPHITDRRFDICIGDLGGSLYLSCNKEYEHAFDIWVMNEYGVEKSWGKLFSFSFERPLDTLAVSPMTRPLAYTKRGDKVLLYRDDRRLDSPCSYNPGVYATQSVVSIHPLPFFRVLQMSQWSHPQDVSPPYKGYRVVLHVGASHLEEIVMAKGEIFKDAKSGDVRKGYFHRWDTFRASKVMQNMALTNAKIDIIYNSVVVEAYGDGEKGALGGLKVKNVVTRGF</sequence>
<keyword evidence="4" id="KW-1185">Reference proteome</keyword>
<feature type="region of interest" description="Disordered" evidence="1">
    <location>
        <begin position="1"/>
        <end position="106"/>
    </location>
</feature>
<feature type="compositionally biased region" description="Polar residues" evidence="1">
    <location>
        <begin position="43"/>
        <end position="55"/>
    </location>
</feature>
<protein>
    <recommendedName>
        <fullName evidence="2">F-box domain-containing protein</fullName>
    </recommendedName>
</protein>
<gene>
    <name evidence="3" type="ORF">Dsin_011190</name>
</gene>
<reference evidence="3" key="1">
    <citation type="journal article" date="2023" name="Plant J.">
        <title>Genome sequences and population genomics provide insights into the demographic history, inbreeding, and mutation load of two 'living fossil' tree species of Dipteronia.</title>
        <authorList>
            <person name="Feng Y."/>
            <person name="Comes H.P."/>
            <person name="Chen J."/>
            <person name="Zhu S."/>
            <person name="Lu R."/>
            <person name="Zhang X."/>
            <person name="Li P."/>
            <person name="Qiu J."/>
            <person name="Olsen K.M."/>
            <person name="Qiu Y."/>
        </authorList>
    </citation>
    <scope>NUCLEOTIDE SEQUENCE</scope>
    <source>
        <strain evidence="3">NBL</strain>
    </source>
</reference>
<evidence type="ECO:0000313" key="4">
    <source>
        <dbReference type="Proteomes" id="UP001281410"/>
    </source>
</evidence>
<dbReference type="Gene3D" id="2.120.10.80">
    <property type="entry name" value="Kelch-type beta propeller"/>
    <property type="match status" value="1"/>
</dbReference>
<dbReference type="InterPro" id="IPR017451">
    <property type="entry name" value="F-box-assoc_interact_dom"/>
</dbReference>
<comment type="caution">
    <text evidence="3">The sequence shown here is derived from an EMBL/GenBank/DDBJ whole genome shotgun (WGS) entry which is preliminary data.</text>
</comment>
<evidence type="ECO:0000259" key="2">
    <source>
        <dbReference type="SMART" id="SM00256"/>
    </source>
</evidence>
<feature type="compositionally biased region" description="Low complexity" evidence="1">
    <location>
        <begin position="25"/>
        <end position="35"/>
    </location>
</feature>
<dbReference type="PANTHER" id="PTHR31672:SF13">
    <property type="entry name" value="F-BOX PROTEIN CPR30-LIKE"/>
    <property type="match status" value="1"/>
</dbReference>
<accession>A0AAE0AUK9</accession>
<dbReference type="InterPro" id="IPR032474">
    <property type="entry name" value="Argonaute_N"/>
</dbReference>
<dbReference type="InterPro" id="IPR036047">
    <property type="entry name" value="F-box-like_dom_sf"/>
</dbReference>
<feature type="domain" description="F-box" evidence="2">
    <location>
        <begin position="255"/>
        <end position="295"/>
    </location>
</feature>
<dbReference type="EMBL" id="JANJYJ010000003">
    <property type="protein sequence ID" value="KAK3224165.1"/>
    <property type="molecule type" value="Genomic_DNA"/>
</dbReference>
<dbReference type="Pfam" id="PF00646">
    <property type="entry name" value="F-box"/>
    <property type="match status" value="1"/>
</dbReference>
<proteinExistence type="predicted"/>
<dbReference type="SUPFAM" id="SSF81383">
    <property type="entry name" value="F-box domain"/>
    <property type="match status" value="1"/>
</dbReference>
<dbReference type="Pfam" id="PF16486">
    <property type="entry name" value="ArgoN"/>
    <property type="match status" value="1"/>
</dbReference>
<dbReference type="Pfam" id="PF07734">
    <property type="entry name" value="FBA_1"/>
    <property type="match status" value="1"/>
</dbReference>
<dbReference type="InterPro" id="IPR036188">
    <property type="entry name" value="FAD/NAD-bd_sf"/>
</dbReference>
<dbReference type="InterPro" id="IPR006527">
    <property type="entry name" value="F-box-assoc_dom_typ1"/>
</dbReference>